<gene>
    <name evidence="3" type="ORF">J2851_002810</name>
</gene>
<dbReference type="Proteomes" id="UP000781958">
    <property type="component" value="Unassembled WGS sequence"/>
</dbReference>
<accession>A0ABS4SKE6</accession>
<proteinExistence type="predicted"/>
<comment type="caution">
    <text evidence="3">The sequence shown here is derived from an EMBL/GenBank/DDBJ whole genome shotgun (WGS) entry which is preliminary data.</text>
</comment>
<organism evidence="3 4">
    <name type="scientific">Azospirillum rugosum</name>
    <dbReference type="NCBI Taxonomy" id="416170"/>
    <lineage>
        <taxon>Bacteria</taxon>
        <taxon>Pseudomonadati</taxon>
        <taxon>Pseudomonadota</taxon>
        <taxon>Alphaproteobacteria</taxon>
        <taxon>Rhodospirillales</taxon>
        <taxon>Azospirillaceae</taxon>
        <taxon>Azospirillum</taxon>
    </lineage>
</organism>
<dbReference type="RefSeq" id="WP_209766891.1">
    <property type="nucleotide sequence ID" value="NZ_JAGINP010000009.1"/>
</dbReference>
<keyword evidence="4" id="KW-1185">Reference proteome</keyword>
<evidence type="ECO:0000256" key="2">
    <source>
        <dbReference type="SAM" id="SignalP"/>
    </source>
</evidence>
<dbReference type="EMBL" id="JAGINP010000009">
    <property type="protein sequence ID" value="MBP2293028.1"/>
    <property type="molecule type" value="Genomic_DNA"/>
</dbReference>
<name>A0ABS4SKE6_9PROT</name>
<evidence type="ECO:0000256" key="1">
    <source>
        <dbReference type="SAM" id="MobiDB-lite"/>
    </source>
</evidence>
<feature type="region of interest" description="Disordered" evidence="1">
    <location>
        <begin position="28"/>
        <end position="193"/>
    </location>
</feature>
<sequence>MKPHPISVAAALLFAACTTTACTADIQDEMPGQAGTSPTQAQAPAGVRVADQTAGQTAGLKTFRQLQDEANAQPLESSRKAPSQRSQAQRSQNQDDQTRQRMSQDQQQQQPPVRRRGSSSPPPPPIAQQVPQGLPPVGSTEAQTDRFKRDLLSPEVDRLRTDDAMGRLDPLQQRELFRKEQDLRQYGTGPRGY</sequence>
<reference evidence="3 4" key="1">
    <citation type="submission" date="2021-03" db="EMBL/GenBank/DDBJ databases">
        <title>Genomic Encyclopedia of Type Strains, Phase III (KMG-III): the genomes of soil and plant-associated and newly described type strains.</title>
        <authorList>
            <person name="Whitman W."/>
        </authorList>
    </citation>
    <scope>NUCLEOTIDE SEQUENCE [LARGE SCALE GENOMIC DNA]</scope>
    <source>
        <strain evidence="3 4">IMMIB AFH-6</strain>
    </source>
</reference>
<dbReference type="PROSITE" id="PS51257">
    <property type="entry name" value="PROKAR_LIPOPROTEIN"/>
    <property type="match status" value="1"/>
</dbReference>
<evidence type="ECO:0000313" key="4">
    <source>
        <dbReference type="Proteomes" id="UP000781958"/>
    </source>
</evidence>
<feature type="compositionally biased region" description="Low complexity" evidence="1">
    <location>
        <begin position="80"/>
        <end position="112"/>
    </location>
</feature>
<evidence type="ECO:0000313" key="3">
    <source>
        <dbReference type="EMBL" id="MBP2293028.1"/>
    </source>
</evidence>
<keyword evidence="2" id="KW-0732">Signal</keyword>
<feature type="compositionally biased region" description="Basic and acidic residues" evidence="1">
    <location>
        <begin position="143"/>
        <end position="166"/>
    </location>
</feature>
<feature type="signal peptide" evidence="2">
    <location>
        <begin position="1"/>
        <end position="23"/>
    </location>
</feature>
<feature type="chain" id="PRO_5047408450" evidence="2">
    <location>
        <begin position="24"/>
        <end position="193"/>
    </location>
</feature>
<protein>
    <submittedName>
        <fullName evidence="3">Sec-independent protein translocase protein TatA</fullName>
    </submittedName>
</protein>
<feature type="compositionally biased region" description="Polar residues" evidence="1">
    <location>
        <begin position="64"/>
        <end position="76"/>
    </location>
</feature>